<evidence type="ECO:0000256" key="1">
    <source>
        <dbReference type="SAM" id="MobiDB-lite"/>
    </source>
</evidence>
<dbReference type="InterPro" id="IPR033561">
    <property type="entry name" value="FBF1"/>
</dbReference>
<feature type="compositionally biased region" description="Polar residues" evidence="1">
    <location>
        <begin position="483"/>
        <end position="494"/>
    </location>
</feature>
<feature type="compositionally biased region" description="Polar residues" evidence="1">
    <location>
        <begin position="285"/>
        <end position="294"/>
    </location>
</feature>
<feature type="compositionally biased region" description="Polar residues" evidence="1">
    <location>
        <begin position="162"/>
        <end position="173"/>
    </location>
</feature>
<protein>
    <recommendedName>
        <fullName evidence="4">FAM21/CAPZIP domain-containing protein</fullName>
    </recommendedName>
</protein>
<dbReference type="EMBL" id="JARBDR010000214">
    <property type="protein sequence ID" value="KAJ8319214.1"/>
    <property type="molecule type" value="Genomic_DNA"/>
</dbReference>
<gene>
    <name evidence="2" type="ORF">KUTeg_004305</name>
</gene>
<proteinExistence type="predicted"/>
<evidence type="ECO:0000313" key="2">
    <source>
        <dbReference type="EMBL" id="KAJ8319214.1"/>
    </source>
</evidence>
<feature type="compositionally biased region" description="Basic residues" evidence="1">
    <location>
        <begin position="267"/>
        <end position="276"/>
    </location>
</feature>
<dbReference type="PANTHER" id="PTHR33689:SF1">
    <property type="entry name" value="FAS-BINDING FACTOR 1"/>
    <property type="match status" value="1"/>
</dbReference>
<sequence>MSTPNVFSSLDENFYSTLAANAEDGLSDVSEADVGQMAKSIAVSIIYNVPYLNLSSKGLQILFGIFNIYTVLSQGNKKNDLDDMDADLFGGKFKKKGSVKGNSSKQNTPRRAGTPRSRSTTPRASSPQARMSSPTGRGTSPTVRITSPPAGPSSPTRIDAPTSPTGATPTRTGSGKRRPGAATLNQDISSASYQFSASTDQYKPSSAPGKMTDINNGSESIKPGQSQTNERPGTVPKAKTRYDFGEFNEDDPFGDLLDSDEDTSWAKPKRSSLKKKGSQDDTPAPAQTKSTAETDNGETKGRNIFDRPPTRSGGGKLESEEEKPKAKTAATPAPAKKKDDLIFSDDEDLMSGLGIDDKGSTSSKTKAKTIELDDAEENVPAKSIMDKLLNPTSVSKHLESKERKEFILDSKYTKPEDPEEDFVFGSYQPSAASTPGSRPASKRSVRFQDEDDIFGFDKPPSRGRSPGVLKKPDDMDWLEMASGSKSTSTNVSKETPTDDKTAKPKSDASGWLGLKDDDDDDDAFQWMKPSNQQAKPQTQPVAKPSTTPSKSVPEKVSEPKSESTVSAAPDKETDDLKKSASDQDLIDESKDLNSDYLGLGFEIDPDTLIRKKTESPAFGSRHLVMDDEIFTTSSKKRDVTIQVSDYKIR</sequence>
<feature type="region of interest" description="Disordered" evidence="1">
    <location>
        <begin position="194"/>
        <end position="378"/>
    </location>
</feature>
<feature type="compositionally biased region" description="Basic and acidic residues" evidence="1">
    <location>
        <begin position="569"/>
        <end position="591"/>
    </location>
</feature>
<feature type="compositionally biased region" description="Polar residues" evidence="1">
    <location>
        <begin position="128"/>
        <end position="145"/>
    </location>
</feature>
<feature type="compositionally biased region" description="Basic and acidic residues" evidence="1">
    <location>
        <begin position="297"/>
        <end position="309"/>
    </location>
</feature>
<keyword evidence="3" id="KW-1185">Reference proteome</keyword>
<dbReference type="PANTHER" id="PTHR33689">
    <property type="entry name" value="FAS-BINDING FACTOR 1"/>
    <property type="match status" value="1"/>
</dbReference>
<feature type="region of interest" description="Disordered" evidence="1">
    <location>
        <begin position="92"/>
        <end position="182"/>
    </location>
</feature>
<dbReference type="Proteomes" id="UP001217089">
    <property type="component" value="Unassembled WGS sequence"/>
</dbReference>
<feature type="compositionally biased region" description="Acidic residues" evidence="1">
    <location>
        <begin position="246"/>
        <end position="263"/>
    </location>
</feature>
<organism evidence="2 3">
    <name type="scientific">Tegillarca granosa</name>
    <name type="common">Malaysian cockle</name>
    <name type="synonym">Anadara granosa</name>
    <dbReference type="NCBI Taxonomy" id="220873"/>
    <lineage>
        <taxon>Eukaryota</taxon>
        <taxon>Metazoa</taxon>
        <taxon>Spiralia</taxon>
        <taxon>Lophotrochozoa</taxon>
        <taxon>Mollusca</taxon>
        <taxon>Bivalvia</taxon>
        <taxon>Autobranchia</taxon>
        <taxon>Pteriomorphia</taxon>
        <taxon>Arcoida</taxon>
        <taxon>Arcoidea</taxon>
        <taxon>Arcidae</taxon>
        <taxon>Tegillarca</taxon>
    </lineage>
</organism>
<feature type="compositionally biased region" description="Polar residues" evidence="1">
    <location>
        <begin position="427"/>
        <end position="436"/>
    </location>
</feature>
<evidence type="ECO:0008006" key="4">
    <source>
        <dbReference type="Google" id="ProtNLM"/>
    </source>
</evidence>
<feature type="compositionally biased region" description="Basic and acidic residues" evidence="1">
    <location>
        <begin position="552"/>
        <end position="561"/>
    </location>
</feature>
<reference evidence="2 3" key="1">
    <citation type="submission" date="2022-12" db="EMBL/GenBank/DDBJ databases">
        <title>Chromosome-level genome of Tegillarca granosa.</title>
        <authorList>
            <person name="Kim J."/>
        </authorList>
    </citation>
    <scope>NUCLEOTIDE SEQUENCE [LARGE SCALE GENOMIC DNA]</scope>
    <source>
        <strain evidence="2">Teg-2019</strain>
        <tissue evidence="2">Adductor muscle</tissue>
    </source>
</reference>
<comment type="caution">
    <text evidence="2">The sequence shown here is derived from an EMBL/GenBank/DDBJ whole genome shotgun (WGS) entry which is preliminary data.</text>
</comment>
<feature type="compositionally biased region" description="Low complexity" evidence="1">
    <location>
        <begin position="99"/>
        <end position="127"/>
    </location>
</feature>
<feature type="compositionally biased region" description="Polar residues" evidence="1">
    <location>
        <begin position="528"/>
        <end position="550"/>
    </location>
</feature>
<evidence type="ECO:0000313" key="3">
    <source>
        <dbReference type="Proteomes" id="UP001217089"/>
    </source>
</evidence>
<feature type="compositionally biased region" description="Polar residues" evidence="1">
    <location>
        <begin position="194"/>
        <end position="204"/>
    </location>
</feature>
<feature type="region of interest" description="Disordered" evidence="1">
    <location>
        <begin position="408"/>
        <end position="591"/>
    </location>
</feature>
<feature type="compositionally biased region" description="Polar residues" evidence="1">
    <location>
        <begin position="213"/>
        <end position="231"/>
    </location>
</feature>
<name>A0ABQ9FPK1_TEGGR</name>
<accession>A0ABQ9FPK1</accession>
<feature type="compositionally biased region" description="Basic and acidic residues" evidence="1">
    <location>
        <begin position="495"/>
        <end position="506"/>
    </location>
</feature>